<dbReference type="EMBL" id="JBFSHR010000014">
    <property type="protein sequence ID" value="MEX6429340.1"/>
    <property type="molecule type" value="Genomic_DNA"/>
</dbReference>
<evidence type="ECO:0000313" key="2">
    <source>
        <dbReference type="EMBL" id="MEX6429340.1"/>
    </source>
</evidence>
<evidence type="ECO:0000256" key="1">
    <source>
        <dbReference type="SAM" id="Phobius"/>
    </source>
</evidence>
<organism evidence="2 3">
    <name type="scientific">Ferrimicrobium acidiphilum</name>
    <dbReference type="NCBI Taxonomy" id="121039"/>
    <lineage>
        <taxon>Bacteria</taxon>
        <taxon>Bacillati</taxon>
        <taxon>Actinomycetota</taxon>
        <taxon>Acidimicrobiia</taxon>
        <taxon>Acidimicrobiales</taxon>
        <taxon>Acidimicrobiaceae</taxon>
        <taxon>Ferrimicrobium</taxon>
    </lineage>
</organism>
<sequence length="64" mass="7355">MVEFVHICIGLVATLSLLAIIAYLLAFIVVMISLIPKPSRRDPIDREFEELLRESRFTHGTRSR</sequence>
<comment type="caution">
    <text evidence="2">The sequence shown here is derived from an EMBL/GenBank/DDBJ whole genome shotgun (WGS) entry which is preliminary data.</text>
</comment>
<keyword evidence="1" id="KW-0472">Membrane</keyword>
<keyword evidence="1" id="KW-1133">Transmembrane helix</keyword>
<dbReference type="Proteomes" id="UP001560267">
    <property type="component" value="Unassembled WGS sequence"/>
</dbReference>
<proteinExistence type="predicted"/>
<reference evidence="2 3" key="1">
    <citation type="submission" date="2024-07" db="EMBL/GenBank/DDBJ databases">
        <title>Draft Genome Sequence of Ferrimicrobium acidiphilum Strain YE2023, Isolated from a Pulp of Bioleach Reactor.</title>
        <authorList>
            <person name="Elkina Y.A."/>
            <person name="Bulaeva A.G."/>
            <person name="Beletsky A.V."/>
            <person name="Mardanov A.V."/>
        </authorList>
    </citation>
    <scope>NUCLEOTIDE SEQUENCE [LARGE SCALE GENOMIC DNA]</scope>
    <source>
        <strain evidence="2 3">YE2023</strain>
    </source>
</reference>
<name>A0ABV3Y1R8_9ACTN</name>
<keyword evidence="3" id="KW-1185">Reference proteome</keyword>
<dbReference type="RefSeq" id="WP_369084387.1">
    <property type="nucleotide sequence ID" value="NZ_JBFSHR010000014.1"/>
</dbReference>
<evidence type="ECO:0000313" key="3">
    <source>
        <dbReference type="Proteomes" id="UP001560267"/>
    </source>
</evidence>
<keyword evidence="1" id="KW-0812">Transmembrane</keyword>
<feature type="transmembrane region" description="Helical" evidence="1">
    <location>
        <begin position="12"/>
        <end position="35"/>
    </location>
</feature>
<protein>
    <submittedName>
        <fullName evidence="2">Uncharacterized protein</fullName>
    </submittedName>
</protein>
<accession>A0ABV3Y1R8</accession>
<gene>
    <name evidence="2" type="ORF">AB6A68_05740</name>
</gene>